<keyword evidence="15" id="KW-1185">Reference proteome</keyword>
<evidence type="ECO:0000259" key="13">
    <source>
        <dbReference type="Pfam" id="PF08245"/>
    </source>
</evidence>
<dbReference type="Pfam" id="PF08245">
    <property type="entry name" value="Mur_ligase_M"/>
    <property type="match status" value="2"/>
</dbReference>
<comment type="PTM">
    <text evidence="7">Carboxylation is probably crucial for Mg(2+) binding and, consequently, for the gamma-phosphate positioning of ATP.</text>
</comment>
<comment type="similarity">
    <text evidence="1 7">Belongs to the MurCDEF family. MurE subfamily.</text>
</comment>
<keyword evidence="4 8" id="KW-0573">Peptidoglycan synthesis</keyword>
<dbReference type="GO" id="GO:0047480">
    <property type="term" value="F:UDP-N-acetylmuramoyl-tripeptide-D-alanyl-D-alanine ligase activity"/>
    <property type="evidence" value="ECO:0007669"/>
    <property type="project" value="UniProtKB-UniRule"/>
</dbReference>
<comment type="function">
    <text evidence="8 10">Involved in cell wall formation. Catalyzes the final step in the synthesis of UDP-N-acetylmuramoyl-pentapeptide, the precursor of murein.</text>
</comment>
<dbReference type="GO" id="GO:0009252">
    <property type="term" value="P:peptidoglycan biosynthetic process"/>
    <property type="evidence" value="ECO:0007669"/>
    <property type="project" value="UniProtKB-UniRule"/>
</dbReference>
<dbReference type="InterPro" id="IPR013221">
    <property type="entry name" value="Mur_ligase_cen"/>
</dbReference>
<keyword evidence="2 8" id="KW-0132">Cell division</keyword>
<dbReference type="InterPro" id="IPR036615">
    <property type="entry name" value="Mur_ligase_C_dom_sf"/>
</dbReference>
<dbReference type="RefSeq" id="WP_055450034.1">
    <property type="nucleotide sequence ID" value="NZ_CYHF01000003.1"/>
</dbReference>
<dbReference type="Pfam" id="PF02875">
    <property type="entry name" value="Mur_ligase_C"/>
    <property type="match status" value="2"/>
</dbReference>
<dbReference type="HAMAP" id="MF_02019">
    <property type="entry name" value="MurF"/>
    <property type="match status" value="1"/>
</dbReference>
<organism evidence="14 15">
    <name type="scientific">Thiomonas bhubaneswarensis</name>
    <dbReference type="NCBI Taxonomy" id="339866"/>
    <lineage>
        <taxon>Bacteria</taxon>
        <taxon>Pseudomonadati</taxon>
        <taxon>Pseudomonadota</taxon>
        <taxon>Betaproteobacteria</taxon>
        <taxon>Burkholderiales</taxon>
        <taxon>Thiomonas</taxon>
    </lineage>
</organism>
<feature type="binding site" evidence="7">
    <location>
        <position position="384"/>
    </location>
    <ligand>
        <name>meso-2,6-diaminopimelate</name>
        <dbReference type="ChEBI" id="CHEBI:57791"/>
    </ligand>
</feature>
<evidence type="ECO:0000259" key="11">
    <source>
        <dbReference type="Pfam" id="PF01225"/>
    </source>
</evidence>
<dbReference type="GO" id="GO:0008360">
    <property type="term" value="P:regulation of cell shape"/>
    <property type="evidence" value="ECO:0007669"/>
    <property type="project" value="UniProtKB-KW"/>
</dbReference>
<feature type="domain" description="Mur ligase C-terminal" evidence="12">
    <location>
        <begin position="332"/>
        <end position="461"/>
    </location>
</feature>
<dbReference type="Gene3D" id="3.40.1190.10">
    <property type="entry name" value="Mur-like, catalytic domain"/>
    <property type="match status" value="2"/>
</dbReference>
<keyword evidence="3 8" id="KW-0133">Cell shape</keyword>
<evidence type="ECO:0000256" key="9">
    <source>
        <dbReference type="RuleBase" id="RU004135"/>
    </source>
</evidence>
<keyword evidence="8" id="KW-0547">Nucleotide-binding</keyword>
<comment type="subcellular location">
    <subcellularLocation>
        <location evidence="8 9">Cytoplasm</location>
    </subcellularLocation>
</comment>
<feature type="short sequence motif" description="Meso-diaminopimelate recognition motif" evidence="7">
    <location>
        <begin position="408"/>
        <end position="411"/>
    </location>
</feature>
<dbReference type="PANTHER" id="PTHR23135:SF4">
    <property type="entry name" value="UDP-N-ACETYLMURAMOYL-L-ALANYL-D-GLUTAMATE--2,6-DIAMINOPIMELATE LIGASE MURE HOMOLOG, CHLOROPLASTIC"/>
    <property type="match status" value="1"/>
</dbReference>
<feature type="domain" description="Mur ligase central" evidence="13">
    <location>
        <begin position="598"/>
        <end position="793"/>
    </location>
</feature>
<gene>
    <name evidence="7" type="primary">murE</name>
    <name evidence="8" type="synonym">murF</name>
    <name evidence="14" type="ORF">Ga0061069_103245</name>
</gene>
<dbReference type="STRING" id="339866.GCA_001418255_01124"/>
<dbReference type="SUPFAM" id="SSF53244">
    <property type="entry name" value="MurD-like peptide ligases, peptide-binding domain"/>
    <property type="match status" value="2"/>
</dbReference>
<dbReference type="InterPro" id="IPR035911">
    <property type="entry name" value="MurE/MurF_N"/>
</dbReference>
<feature type="binding site" evidence="7">
    <location>
        <begin position="408"/>
        <end position="411"/>
    </location>
    <ligand>
        <name>meso-2,6-diaminopimelate</name>
        <dbReference type="ChEBI" id="CHEBI:57791"/>
    </ligand>
</feature>
<evidence type="ECO:0000256" key="3">
    <source>
        <dbReference type="ARBA" id="ARBA00022960"/>
    </source>
</evidence>
<dbReference type="NCBIfam" id="TIGR01085">
    <property type="entry name" value="murE"/>
    <property type="match status" value="1"/>
</dbReference>
<dbReference type="GO" id="GO:0005524">
    <property type="term" value="F:ATP binding"/>
    <property type="evidence" value="ECO:0007669"/>
    <property type="project" value="UniProtKB-UniRule"/>
</dbReference>
<evidence type="ECO:0000256" key="5">
    <source>
        <dbReference type="ARBA" id="ARBA00023306"/>
    </source>
</evidence>
<dbReference type="Gene3D" id="3.90.190.20">
    <property type="entry name" value="Mur ligase, C-terminal domain"/>
    <property type="match status" value="2"/>
</dbReference>
<comment type="function">
    <text evidence="7">Catalyzes the addition of meso-diaminopimelic acid to the nucleotide precursor UDP-N-acetylmuramoyl-L-alanyl-D-glutamate (UMAG) in the biosynthesis of bacterial cell-wall peptidoglycan.</text>
</comment>
<feature type="domain" description="Mur ligase C-terminal" evidence="12">
    <location>
        <begin position="820"/>
        <end position="941"/>
    </location>
</feature>
<dbReference type="PANTHER" id="PTHR23135">
    <property type="entry name" value="MUR LIGASE FAMILY MEMBER"/>
    <property type="match status" value="1"/>
</dbReference>
<comment type="pathway">
    <text evidence="8 9">Cell wall biogenesis; peptidoglycan biosynthesis.</text>
</comment>
<evidence type="ECO:0000313" key="15">
    <source>
        <dbReference type="Proteomes" id="UP000183649"/>
    </source>
</evidence>
<protein>
    <recommendedName>
        <fullName evidence="7 8">Multifunctional fusion protein</fullName>
    </recommendedName>
    <domain>
        <recommendedName>
            <fullName evidence="7">UDP-N-acetylmuramoyl-L-alanyl-D-glutamate--2,6-diaminopimelate ligase</fullName>
            <ecNumber evidence="7">6.3.2.13</ecNumber>
        </recommendedName>
        <alternativeName>
            <fullName evidence="7">Meso-A2pm-adding enzyme</fullName>
        </alternativeName>
        <alternativeName>
            <fullName evidence="7">Meso-diaminopimelate-adding enzyme</fullName>
        </alternativeName>
        <alternativeName>
            <fullName evidence="7">UDP-MurNAc-L-Ala-D-Glu:meso-diaminopimelate ligase</fullName>
        </alternativeName>
        <alternativeName>
            <fullName evidence="7">UDP-MurNAc-tripeptide synthetase</fullName>
        </alternativeName>
        <alternativeName>
            <fullName evidence="7">UDP-N-acetylmuramyl-tripeptide synthetase</fullName>
        </alternativeName>
    </domain>
    <domain>
        <recommendedName>
            <fullName evidence="8">UDP-N-acetylmuramoyl-tripeptide--D-alanyl-D-alanine ligase</fullName>
            <ecNumber evidence="8">6.3.2.10</ecNumber>
        </recommendedName>
        <alternativeName>
            <fullName evidence="8">D-alanyl-D-alanine-adding enzyme</fullName>
        </alternativeName>
    </domain>
</protein>
<evidence type="ECO:0000256" key="4">
    <source>
        <dbReference type="ARBA" id="ARBA00022984"/>
    </source>
</evidence>
<dbReference type="EMBL" id="CYHF01000003">
    <property type="protein sequence ID" value="CUA95767.1"/>
    <property type="molecule type" value="Genomic_DNA"/>
</dbReference>
<comment type="catalytic activity">
    <reaction evidence="7">
        <text>UDP-N-acetyl-alpha-D-muramoyl-L-alanyl-D-glutamate + meso-2,6-diaminopimelate + ATP = UDP-N-acetyl-alpha-D-muramoyl-L-alanyl-gamma-D-glutamyl-meso-2,6-diaminopimelate + ADP + phosphate + H(+)</text>
        <dbReference type="Rhea" id="RHEA:23676"/>
        <dbReference type="ChEBI" id="CHEBI:15378"/>
        <dbReference type="ChEBI" id="CHEBI:30616"/>
        <dbReference type="ChEBI" id="CHEBI:43474"/>
        <dbReference type="ChEBI" id="CHEBI:57791"/>
        <dbReference type="ChEBI" id="CHEBI:83900"/>
        <dbReference type="ChEBI" id="CHEBI:83905"/>
        <dbReference type="ChEBI" id="CHEBI:456216"/>
        <dbReference type="EC" id="6.3.2.13"/>
    </reaction>
</comment>
<accession>A0A0K6HXJ7</accession>
<keyword evidence="8" id="KW-0067">ATP-binding</keyword>
<dbReference type="EC" id="6.3.2.10" evidence="8"/>
<dbReference type="InterPro" id="IPR005863">
    <property type="entry name" value="UDP-N-AcMur_synth"/>
</dbReference>
<feature type="binding site" evidence="8">
    <location>
        <begin position="600"/>
        <end position="606"/>
    </location>
    <ligand>
        <name>ATP</name>
        <dbReference type="ChEBI" id="CHEBI:30616"/>
    </ligand>
</feature>
<dbReference type="NCBIfam" id="TIGR01143">
    <property type="entry name" value="murF"/>
    <property type="match status" value="1"/>
</dbReference>
<comment type="catalytic activity">
    <reaction evidence="8 10">
        <text>D-alanyl-D-alanine + UDP-N-acetyl-alpha-D-muramoyl-L-alanyl-gamma-D-glutamyl-meso-2,6-diaminopimelate + ATP = UDP-N-acetyl-alpha-D-muramoyl-L-alanyl-gamma-D-glutamyl-meso-2,6-diaminopimeloyl-D-alanyl-D-alanine + ADP + phosphate + H(+)</text>
        <dbReference type="Rhea" id="RHEA:28374"/>
        <dbReference type="ChEBI" id="CHEBI:15378"/>
        <dbReference type="ChEBI" id="CHEBI:30616"/>
        <dbReference type="ChEBI" id="CHEBI:43474"/>
        <dbReference type="ChEBI" id="CHEBI:57822"/>
        <dbReference type="ChEBI" id="CHEBI:61386"/>
        <dbReference type="ChEBI" id="CHEBI:83905"/>
        <dbReference type="ChEBI" id="CHEBI:456216"/>
        <dbReference type="EC" id="6.3.2.10"/>
    </reaction>
</comment>
<dbReference type="GO" id="GO:0005737">
    <property type="term" value="C:cytoplasm"/>
    <property type="evidence" value="ECO:0007669"/>
    <property type="project" value="UniProtKB-SubCell"/>
</dbReference>
<evidence type="ECO:0000256" key="6">
    <source>
        <dbReference type="ARBA" id="ARBA00023316"/>
    </source>
</evidence>
<feature type="binding site" evidence="7">
    <location>
        <begin position="109"/>
        <end position="115"/>
    </location>
    <ligand>
        <name>ATP</name>
        <dbReference type="ChEBI" id="CHEBI:30616"/>
    </ligand>
</feature>
<dbReference type="AlphaFoldDB" id="A0A0K6HXJ7"/>
<feature type="modified residue" description="N6-carboxylysine" evidence="7">
    <location>
        <position position="218"/>
    </location>
</feature>
<comment type="caution">
    <text evidence="7">Lacks conserved residue(s) required for the propagation of feature annotation.</text>
</comment>
<evidence type="ECO:0000256" key="10">
    <source>
        <dbReference type="RuleBase" id="RU004136"/>
    </source>
</evidence>
<comment type="similarity">
    <text evidence="8">Belongs to the MurCDEF family. MurF subfamily.</text>
</comment>
<keyword evidence="8 14" id="KW-0436">Ligase</keyword>
<evidence type="ECO:0000256" key="7">
    <source>
        <dbReference type="HAMAP-Rule" id="MF_00208"/>
    </source>
</evidence>
<reference evidence="15" key="1">
    <citation type="submission" date="2015-08" db="EMBL/GenBank/DDBJ databases">
        <authorList>
            <person name="Varghese N."/>
        </authorList>
    </citation>
    <scope>NUCLEOTIDE SEQUENCE [LARGE SCALE GENOMIC DNA]</scope>
    <source>
        <strain evidence="15">DSM 18181</strain>
    </source>
</reference>
<proteinExistence type="inferred from homology"/>
<evidence type="ECO:0000256" key="8">
    <source>
        <dbReference type="HAMAP-Rule" id="MF_02019"/>
    </source>
</evidence>
<dbReference type="GO" id="GO:0008765">
    <property type="term" value="F:UDP-N-acetylmuramoylalanyl-D-glutamate-2,6-diaminopimelate ligase activity"/>
    <property type="evidence" value="ECO:0007669"/>
    <property type="project" value="UniProtKB-UniRule"/>
</dbReference>
<dbReference type="HAMAP" id="MF_00208">
    <property type="entry name" value="MurE"/>
    <property type="match status" value="1"/>
</dbReference>
<dbReference type="EC" id="6.3.2.13" evidence="7"/>
<feature type="domain" description="Mur ligase central" evidence="13">
    <location>
        <begin position="107"/>
        <end position="309"/>
    </location>
</feature>
<dbReference type="GO" id="GO:0000287">
    <property type="term" value="F:magnesium ion binding"/>
    <property type="evidence" value="ECO:0007669"/>
    <property type="project" value="UniProtKB-UniRule"/>
</dbReference>
<dbReference type="GO" id="GO:0008766">
    <property type="term" value="F:UDP-N-acetylmuramoylalanyl-D-glutamyl-2,6-diaminopimelate-D-alanyl-D-alanine ligase activity"/>
    <property type="evidence" value="ECO:0007669"/>
    <property type="project" value="RHEA"/>
</dbReference>
<feature type="binding site" evidence="7">
    <location>
        <position position="26"/>
    </location>
    <ligand>
        <name>UDP-N-acetyl-alpha-D-muramoyl-L-alanyl-D-glutamate</name>
        <dbReference type="ChEBI" id="CHEBI:83900"/>
    </ligand>
</feature>
<dbReference type="SUPFAM" id="SSF53623">
    <property type="entry name" value="MurD-like peptide ligases, catalytic domain"/>
    <property type="match status" value="2"/>
</dbReference>
<sequence>MNTVDAVLQALRDLRVGPKAPWTTDTRHLRSGEVFVAWPGAARDPRQFVMQALASGAAAALVEAEGAQHFGFSDRRILAVQGLKALAGPLAAAWYGHPSRQVKLLAVTGTNGKTSCALWTAQALNAAGQRCGVIGTLGAGWPDALQSTGFTTPDPVRLQALLATLREQGAQWCAIEASSIGLAEHRLAGCELHAAAFTNLTQDHLDYHGDMAAYARAKQALFAWPGLRHAVIDIDDPFGASTLLQDCRSRGLLVQRVALNAPADWRAENIEQSLAGQRFSLAHGHVRHAFDLPVLGVFNLHNLLVVAALLQTTGMDDTAIAAALRTVRAVPGRMQTLGGHGAPLAVIDYAHTPDALDKALQALRPVTAARQGKLWCVFGAGGDRDARKRPLMAQAAEARADSVVLTSDNPRSEAPGAILQDLLAGLQSPAQALLIEDRALAIAQTLAHAAAEDVVLIAGKGHENTQEIAGHKQPFSDAFHARMALAARGVGLFTLGEARDWIGSGARLIGDAQAAPTAVESDSRKLTPGALFVALRGARFDAHDFLPQARAAGATALLAERGIADTGLPGIEVADSLRAFGLLARGWRRQQTLPLIAVTGSNGKTTVTQMLAAILAAWHGEDRRLATRGNFNNEVGVPLTLLRLRPQHQAAVVELGMNHPGEIAWLAGLAEPTVAVVNNAQREHQEFMQSVEAVARENGAVLEALPPSGVAVFPADDAQAQVWVAQSEGRQVLRFALREDDAPQPEAEVSGRAFYREGQLRLQLATPAGHAEVGLALLGRHNARNALAATAAALAAGAPLQAICRGLESFAPVAGRLVPHRLKWADGRALLLIDDSYNANPDSVRAAIDVLAELPGRSLLILGDMGEVGDQGPAFHAEVGAYAAQRGVSALWACGEMTAHTVAAAQAAGLQATRHEPDAAALALQWPDLDGFDTVLVKGSRFMRMECAVQAIAALAPNGNGARDQEVSHAA</sequence>
<feature type="binding site" evidence="7">
    <location>
        <position position="463"/>
    </location>
    <ligand>
        <name>meso-2,6-diaminopimelate</name>
        <dbReference type="ChEBI" id="CHEBI:57791"/>
    </ligand>
</feature>
<feature type="binding site" evidence="7">
    <location>
        <begin position="151"/>
        <end position="152"/>
    </location>
    <ligand>
        <name>UDP-N-acetyl-alpha-D-muramoyl-L-alanyl-D-glutamate</name>
        <dbReference type="ChEBI" id="CHEBI:83900"/>
    </ligand>
</feature>
<dbReference type="Pfam" id="PF01225">
    <property type="entry name" value="Mur_ligase"/>
    <property type="match status" value="1"/>
</dbReference>
<dbReference type="Gene3D" id="3.40.1390.10">
    <property type="entry name" value="MurE/MurF, N-terminal domain"/>
    <property type="match status" value="2"/>
</dbReference>
<dbReference type="InterPro" id="IPR036565">
    <property type="entry name" value="Mur-like_cat_sf"/>
</dbReference>
<evidence type="ECO:0000256" key="2">
    <source>
        <dbReference type="ARBA" id="ARBA00022618"/>
    </source>
</evidence>
<keyword evidence="6 8" id="KW-0961">Cell wall biogenesis/degradation</keyword>
<dbReference type="InterPro" id="IPR000713">
    <property type="entry name" value="Mur_ligase_N"/>
</dbReference>
<dbReference type="InterPro" id="IPR004101">
    <property type="entry name" value="Mur_ligase_C"/>
</dbReference>
<feature type="domain" description="Mur ligase N-terminal catalytic" evidence="11">
    <location>
        <begin position="519"/>
        <end position="563"/>
    </location>
</feature>
<comment type="cofactor">
    <cofactor evidence="7">
        <name>Mg(2+)</name>
        <dbReference type="ChEBI" id="CHEBI:18420"/>
    </cofactor>
</comment>
<dbReference type="InterPro" id="IPR005761">
    <property type="entry name" value="UDP-N-AcMur-Glu-dNH2Pim_ligase"/>
</dbReference>
<dbReference type="GO" id="GO:0051301">
    <property type="term" value="P:cell division"/>
    <property type="evidence" value="ECO:0007669"/>
    <property type="project" value="UniProtKB-KW"/>
</dbReference>
<dbReference type="NCBIfam" id="NF008896">
    <property type="entry name" value="PRK11929.1"/>
    <property type="match status" value="1"/>
</dbReference>
<dbReference type="GO" id="GO:0071555">
    <property type="term" value="P:cell wall organization"/>
    <property type="evidence" value="ECO:0007669"/>
    <property type="project" value="UniProtKB-KW"/>
</dbReference>
<evidence type="ECO:0000256" key="1">
    <source>
        <dbReference type="ARBA" id="ARBA00005898"/>
    </source>
</evidence>
<dbReference type="SUPFAM" id="SSF63418">
    <property type="entry name" value="MurE/MurF N-terminal domain"/>
    <property type="match status" value="2"/>
</dbReference>
<keyword evidence="5 8" id="KW-0131">Cell cycle</keyword>
<dbReference type="UniPathway" id="UPA00219"/>
<evidence type="ECO:0000259" key="12">
    <source>
        <dbReference type="Pfam" id="PF02875"/>
    </source>
</evidence>
<keyword evidence="7" id="KW-0460">Magnesium</keyword>
<feature type="binding site" evidence="7">
    <location>
        <position position="459"/>
    </location>
    <ligand>
        <name>meso-2,6-diaminopimelate</name>
        <dbReference type="ChEBI" id="CHEBI:57791"/>
    </ligand>
</feature>
<keyword evidence="8" id="KW-0963">Cytoplasm</keyword>
<feature type="binding site" evidence="7">
    <location>
        <position position="186"/>
    </location>
    <ligand>
        <name>UDP-N-acetyl-alpha-D-muramoyl-L-alanyl-D-glutamate</name>
        <dbReference type="ChEBI" id="CHEBI:83900"/>
    </ligand>
</feature>
<dbReference type="OrthoDB" id="9800958at2"/>
<dbReference type="Proteomes" id="UP000183649">
    <property type="component" value="Unassembled WGS sequence"/>
</dbReference>
<evidence type="ECO:0000313" key="14">
    <source>
        <dbReference type="EMBL" id="CUA95767.1"/>
    </source>
</evidence>
<name>A0A0K6HXJ7_9BURK</name>
<dbReference type="NCBIfam" id="NF001126">
    <property type="entry name" value="PRK00139.1-4"/>
    <property type="match status" value="1"/>
</dbReference>
<feature type="binding site" evidence="7">
    <location>
        <position position="178"/>
    </location>
    <ligand>
        <name>UDP-N-acetyl-alpha-D-muramoyl-L-alanyl-D-glutamate</name>
        <dbReference type="ChEBI" id="CHEBI:83900"/>
    </ligand>
</feature>